<dbReference type="SMART" id="SM00471">
    <property type="entry name" value="HDc"/>
    <property type="match status" value="1"/>
</dbReference>
<dbReference type="AlphaFoldDB" id="B3ER27"/>
<gene>
    <name evidence="2" type="ordered locus">Aasi_0236</name>
</gene>
<proteinExistence type="predicted"/>
<dbReference type="RefSeq" id="WP_012472437.1">
    <property type="nucleotide sequence ID" value="NC_010830.1"/>
</dbReference>
<dbReference type="eggNOG" id="COG0317">
    <property type="taxonomic scope" value="Bacteria"/>
</dbReference>
<protein>
    <recommendedName>
        <fullName evidence="1">HD/PDEase domain-containing protein</fullName>
    </recommendedName>
</protein>
<dbReference type="SUPFAM" id="SSF109604">
    <property type="entry name" value="HD-domain/PDEase-like"/>
    <property type="match status" value="1"/>
</dbReference>
<dbReference type="KEGG" id="aas:Aasi_0236"/>
<dbReference type="PANTHER" id="PTHR21262:SF31">
    <property type="entry name" value="GTP PYROPHOSPHOKINASE"/>
    <property type="match status" value="1"/>
</dbReference>
<evidence type="ECO:0000259" key="1">
    <source>
        <dbReference type="SMART" id="SM00471"/>
    </source>
</evidence>
<evidence type="ECO:0000313" key="2">
    <source>
        <dbReference type="EMBL" id="ACE05679.1"/>
    </source>
</evidence>
<dbReference type="Proteomes" id="UP000001227">
    <property type="component" value="Chromosome"/>
</dbReference>
<reference evidence="2 3" key="1">
    <citation type="journal article" date="2010" name="J. Bacteriol.">
        <title>The genome of the amoeba symbiont 'Candidatus Amoebophilus asiaticus' reveals common mechanisms for host cell interaction among amoeba-associated bacteria.</title>
        <authorList>
            <person name="Schmitz-Esser S."/>
            <person name="Tischler P."/>
            <person name="Arnold R."/>
            <person name="Montanaro J."/>
            <person name="Wagner M."/>
            <person name="Rattei T."/>
            <person name="Horn M."/>
        </authorList>
    </citation>
    <scope>NUCLEOTIDE SEQUENCE [LARGE SCALE GENOMIC DNA]</scope>
    <source>
        <strain evidence="2 3">5a2</strain>
    </source>
</reference>
<dbReference type="InterPro" id="IPR003607">
    <property type="entry name" value="HD/PDEase_dom"/>
</dbReference>
<keyword evidence="3" id="KW-1185">Reference proteome</keyword>
<dbReference type="Pfam" id="PF13328">
    <property type="entry name" value="HD_4"/>
    <property type="match status" value="1"/>
</dbReference>
<dbReference type="EMBL" id="CP001102">
    <property type="protein sequence ID" value="ACE05679.1"/>
    <property type="molecule type" value="Genomic_DNA"/>
</dbReference>
<feature type="domain" description="HD/PDEase" evidence="1">
    <location>
        <begin position="33"/>
        <end position="142"/>
    </location>
</feature>
<dbReference type="PANTHER" id="PTHR21262">
    <property type="entry name" value="GUANOSINE-3',5'-BIS DIPHOSPHATE 3'-PYROPHOSPHOHYDROLASE"/>
    <property type="match status" value="1"/>
</dbReference>
<dbReference type="STRING" id="452471.Aasi_0236"/>
<evidence type="ECO:0000313" key="3">
    <source>
        <dbReference type="Proteomes" id="UP000001227"/>
    </source>
</evidence>
<dbReference type="HOGENOM" id="CLU_012300_6_0_10"/>
<organism evidence="2 3">
    <name type="scientific">Amoebophilus asiaticus (strain 5a2)</name>
    <dbReference type="NCBI Taxonomy" id="452471"/>
    <lineage>
        <taxon>Bacteria</taxon>
        <taxon>Pseudomonadati</taxon>
        <taxon>Bacteroidota</taxon>
        <taxon>Cytophagia</taxon>
        <taxon>Cytophagales</taxon>
        <taxon>Amoebophilaceae</taxon>
        <taxon>Candidatus Amoebophilus</taxon>
    </lineage>
</organism>
<accession>B3ER27</accession>
<sequence length="182" mass="20673">MSTFFAAVLIDEKAIEKALHIIKKYHAGVKRKLSDPFFTHPIQVALIVLDYSQDQDAILGALLYDTVEDTSLSLLQIEIMFGKKVAFIVDKVTNLEDELRRVSLQDHENIYRLINYEDERAAYLKLADRLHNMRTISGHSSIAKQKHIANKILNFFVPLAKNLWLGAISRKLGKLSLAVLGK</sequence>
<dbReference type="OrthoDB" id="9802385at2"/>
<dbReference type="Gene3D" id="1.10.3210.10">
    <property type="entry name" value="Hypothetical protein af1432"/>
    <property type="match status" value="1"/>
</dbReference>
<name>B3ER27_AMOA5</name>